<protein>
    <recommendedName>
        <fullName evidence="1">Mga helix-turn-helix domain-containing protein</fullName>
    </recommendedName>
</protein>
<dbReference type="InterPro" id="IPR036388">
    <property type="entry name" value="WH-like_DNA-bd_sf"/>
</dbReference>
<evidence type="ECO:0000313" key="2">
    <source>
        <dbReference type="EMBL" id="QIL46526.1"/>
    </source>
</evidence>
<reference evidence="2 3" key="1">
    <citation type="submission" date="2020-03" db="EMBL/GenBank/DDBJ databases">
        <title>Vagococcus sp. nov., isolated from beetles.</title>
        <authorList>
            <person name="Hyun D.-W."/>
            <person name="Bae J.-W."/>
        </authorList>
    </citation>
    <scope>NUCLEOTIDE SEQUENCE [LARGE SCALE GENOMIC DNA]</scope>
    <source>
        <strain evidence="2 3">HDW17A</strain>
    </source>
</reference>
<organism evidence="2 3">
    <name type="scientific">Vagococcus coleopterorum</name>
    <dbReference type="NCBI Taxonomy" id="2714946"/>
    <lineage>
        <taxon>Bacteria</taxon>
        <taxon>Bacillati</taxon>
        <taxon>Bacillota</taxon>
        <taxon>Bacilli</taxon>
        <taxon>Lactobacillales</taxon>
        <taxon>Enterococcaceae</taxon>
        <taxon>Vagococcus</taxon>
    </lineage>
</organism>
<dbReference type="Proteomes" id="UP000500890">
    <property type="component" value="Chromosome"/>
</dbReference>
<dbReference type="InterPro" id="IPR007737">
    <property type="entry name" value="Mga_HTH"/>
</dbReference>
<evidence type="ECO:0000259" key="1">
    <source>
        <dbReference type="Pfam" id="PF05043"/>
    </source>
</evidence>
<sequence>MFSLFLKKNEVKELTVLGQIINTKLSDKKELCDELDISRSSLERYVENINSIFDQEESFPTFDTKGSSIKYIPDCNNTPINILAVTLLAEYLSNSLNYQLLMTVILKRRASLTSLLDELSVSESYLLQHISTINKIFKKNHIQLRVVNKQVYLDGRLPDVILFSYLAIDSHNKIFHSKTFSSSKHSVTNIKNINPNFLNGLSLIQLLRAESLQKQAVLFQNDIQDFTYNDSDVMEILKAYTDHKELFSKEFFKHKNNDMVALMITQLTTIVFTPSDVELAQLRIFMQKVVPNNQLVKEAAAFTEELVDKIDFIHSKDLDVFKGGILFHIIYQRCFSTDYRKLFKNEIILEDMYPSNRNKAFDLEKLIHTKTIDLNQFPLIKNDILKDIPFFHDYLMYTFSYHSNVPLKILVDFESDIPFEYALKHHMKTIFSDDYLQHAKASEKADIIVSDKLYYTHSDAYFMHYPKLDNEELLARLFSKIGELYIRKNYQ</sequence>
<name>A0A6G8ANE9_9ENTE</name>
<keyword evidence="3" id="KW-1185">Reference proteome</keyword>
<accession>A0A6G8ANE9</accession>
<proteinExistence type="predicted"/>
<dbReference type="AlphaFoldDB" id="A0A6G8ANE9"/>
<dbReference type="KEGG" id="vah:G7081_05285"/>
<gene>
    <name evidence="2" type="ORF">G7081_05285</name>
</gene>
<evidence type="ECO:0000313" key="3">
    <source>
        <dbReference type="Proteomes" id="UP000500890"/>
    </source>
</evidence>
<dbReference type="Pfam" id="PF05043">
    <property type="entry name" value="Mga"/>
    <property type="match status" value="1"/>
</dbReference>
<dbReference type="EMBL" id="CP049886">
    <property type="protein sequence ID" value="QIL46526.1"/>
    <property type="molecule type" value="Genomic_DNA"/>
</dbReference>
<feature type="domain" description="Mga helix-turn-helix" evidence="1">
    <location>
        <begin position="87"/>
        <end position="156"/>
    </location>
</feature>
<dbReference type="RefSeq" id="WP_166007914.1">
    <property type="nucleotide sequence ID" value="NZ_CP049886.1"/>
</dbReference>
<dbReference type="Gene3D" id="1.10.10.10">
    <property type="entry name" value="Winged helix-like DNA-binding domain superfamily/Winged helix DNA-binding domain"/>
    <property type="match status" value="1"/>
</dbReference>